<protein>
    <submittedName>
        <fullName evidence="1">Uncharacterized protein</fullName>
    </submittedName>
</protein>
<comment type="caution">
    <text evidence="1">The sequence shown here is derived from an EMBL/GenBank/DDBJ whole genome shotgun (WGS) entry which is preliminary data.</text>
</comment>
<dbReference type="EMBL" id="VSSQ01053424">
    <property type="protein sequence ID" value="MPN07451.1"/>
    <property type="molecule type" value="Genomic_DNA"/>
</dbReference>
<accession>A0A645EZI5</accession>
<name>A0A645EZI5_9ZZZZ</name>
<organism evidence="1">
    <name type="scientific">bioreactor metagenome</name>
    <dbReference type="NCBI Taxonomy" id="1076179"/>
    <lineage>
        <taxon>unclassified sequences</taxon>
        <taxon>metagenomes</taxon>
        <taxon>ecological metagenomes</taxon>
    </lineage>
</organism>
<gene>
    <name evidence="1" type="ORF">SDC9_154721</name>
</gene>
<dbReference type="AlphaFoldDB" id="A0A645EZI5"/>
<sequence>MHFKADVKHMMRRQVIDLQRDISDFMLRSRIIPSHFATNHHSNNFFIRDFCNVCCAYGLSIPKNDDTIRDARQFG</sequence>
<proteinExistence type="predicted"/>
<reference evidence="1" key="1">
    <citation type="submission" date="2019-08" db="EMBL/GenBank/DDBJ databases">
        <authorList>
            <person name="Kucharzyk K."/>
            <person name="Murdoch R.W."/>
            <person name="Higgins S."/>
            <person name="Loffler F."/>
        </authorList>
    </citation>
    <scope>NUCLEOTIDE SEQUENCE</scope>
</reference>
<evidence type="ECO:0000313" key="1">
    <source>
        <dbReference type="EMBL" id="MPN07451.1"/>
    </source>
</evidence>